<evidence type="ECO:0000313" key="2">
    <source>
        <dbReference type="Proteomes" id="UP001283341"/>
    </source>
</evidence>
<gene>
    <name evidence="1" type="ORF">B0H66DRAFT_620322</name>
</gene>
<organism evidence="1 2">
    <name type="scientific">Apodospora peruviana</name>
    <dbReference type="NCBI Taxonomy" id="516989"/>
    <lineage>
        <taxon>Eukaryota</taxon>
        <taxon>Fungi</taxon>
        <taxon>Dikarya</taxon>
        <taxon>Ascomycota</taxon>
        <taxon>Pezizomycotina</taxon>
        <taxon>Sordariomycetes</taxon>
        <taxon>Sordariomycetidae</taxon>
        <taxon>Sordariales</taxon>
        <taxon>Lasiosphaeriaceae</taxon>
        <taxon>Apodospora</taxon>
    </lineage>
</organism>
<name>A0AAE0ICV4_9PEZI</name>
<keyword evidence="2" id="KW-1185">Reference proteome</keyword>
<reference evidence="1" key="1">
    <citation type="journal article" date="2023" name="Mol. Phylogenet. Evol.">
        <title>Genome-scale phylogeny and comparative genomics of the fungal order Sordariales.</title>
        <authorList>
            <person name="Hensen N."/>
            <person name="Bonometti L."/>
            <person name="Westerberg I."/>
            <person name="Brannstrom I.O."/>
            <person name="Guillou S."/>
            <person name="Cros-Aarteil S."/>
            <person name="Calhoun S."/>
            <person name="Haridas S."/>
            <person name="Kuo A."/>
            <person name="Mondo S."/>
            <person name="Pangilinan J."/>
            <person name="Riley R."/>
            <person name="LaButti K."/>
            <person name="Andreopoulos B."/>
            <person name="Lipzen A."/>
            <person name="Chen C."/>
            <person name="Yan M."/>
            <person name="Daum C."/>
            <person name="Ng V."/>
            <person name="Clum A."/>
            <person name="Steindorff A."/>
            <person name="Ohm R.A."/>
            <person name="Martin F."/>
            <person name="Silar P."/>
            <person name="Natvig D.O."/>
            <person name="Lalanne C."/>
            <person name="Gautier V."/>
            <person name="Ament-Velasquez S.L."/>
            <person name="Kruys A."/>
            <person name="Hutchinson M.I."/>
            <person name="Powell A.J."/>
            <person name="Barry K."/>
            <person name="Miller A.N."/>
            <person name="Grigoriev I.V."/>
            <person name="Debuchy R."/>
            <person name="Gladieux P."/>
            <person name="Hiltunen Thoren M."/>
            <person name="Johannesson H."/>
        </authorList>
    </citation>
    <scope>NUCLEOTIDE SEQUENCE</scope>
    <source>
        <strain evidence="1">CBS 118394</strain>
    </source>
</reference>
<dbReference type="AlphaFoldDB" id="A0AAE0ICV4"/>
<comment type="caution">
    <text evidence="1">The sequence shown here is derived from an EMBL/GenBank/DDBJ whole genome shotgun (WGS) entry which is preliminary data.</text>
</comment>
<evidence type="ECO:0000313" key="1">
    <source>
        <dbReference type="EMBL" id="KAK3322620.1"/>
    </source>
</evidence>
<proteinExistence type="predicted"/>
<dbReference type="EMBL" id="JAUEDM010000003">
    <property type="protein sequence ID" value="KAK3322620.1"/>
    <property type="molecule type" value="Genomic_DNA"/>
</dbReference>
<accession>A0AAE0ICV4</accession>
<reference evidence="1" key="2">
    <citation type="submission" date="2023-06" db="EMBL/GenBank/DDBJ databases">
        <authorList>
            <consortium name="Lawrence Berkeley National Laboratory"/>
            <person name="Haridas S."/>
            <person name="Hensen N."/>
            <person name="Bonometti L."/>
            <person name="Westerberg I."/>
            <person name="Brannstrom I.O."/>
            <person name="Guillou S."/>
            <person name="Cros-Aarteil S."/>
            <person name="Calhoun S."/>
            <person name="Kuo A."/>
            <person name="Mondo S."/>
            <person name="Pangilinan J."/>
            <person name="Riley R."/>
            <person name="Labutti K."/>
            <person name="Andreopoulos B."/>
            <person name="Lipzen A."/>
            <person name="Chen C."/>
            <person name="Yanf M."/>
            <person name="Daum C."/>
            <person name="Ng V."/>
            <person name="Clum A."/>
            <person name="Steindorff A."/>
            <person name="Ohm R."/>
            <person name="Martin F."/>
            <person name="Silar P."/>
            <person name="Natvig D."/>
            <person name="Lalanne C."/>
            <person name="Gautier V."/>
            <person name="Ament-Velasquez S.L."/>
            <person name="Kruys A."/>
            <person name="Hutchinson M.I."/>
            <person name="Powell A.J."/>
            <person name="Barry K."/>
            <person name="Miller A.N."/>
            <person name="Grigoriev I.V."/>
            <person name="Debuchy R."/>
            <person name="Gladieux P."/>
            <person name="Thoren M.H."/>
            <person name="Johannesson H."/>
        </authorList>
    </citation>
    <scope>NUCLEOTIDE SEQUENCE</scope>
    <source>
        <strain evidence="1">CBS 118394</strain>
    </source>
</reference>
<sequence length="138" mass="15590">MSSTSTPASSYRVFRIQRIGMPRNHHAIFVETAPVSGQGRDFHVTGSIQQGMVYEEKHSDRPEDNPLFVSKAEIGWIANTSWHQHVSEICRSIPPPAKQFDGPRRLLPSHQSLRRCMEWVDEAVEALREAGVLVDSEP</sequence>
<dbReference type="Pfam" id="PF20174">
    <property type="entry name" value="DUF6540"/>
    <property type="match status" value="1"/>
</dbReference>
<dbReference type="InterPro" id="IPR046670">
    <property type="entry name" value="DUF6540"/>
</dbReference>
<dbReference type="Proteomes" id="UP001283341">
    <property type="component" value="Unassembled WGS sequence"/>
</dbReference>
<protein>
    <submittedName>
        <fullName evidence="1">Uncharacterized protein</fullName>
    </submittedName>
</protein>